<dbReference type="Proteomes" id="UP001141806">
    <property type="component" value="Unassembled WGS sequence"/>
</dbReference>
<evidence type="ECO:0000256" key="4">
    <source>
        <dbReference type="SAM" id="Coils"/>
    </source>
</evidence>
<comment type="pathway">
    <text evidence="1">Protein modification; protein ubiquitination.</text>
</comment>
<dbReference type="InterPro" id="IPR011333">
    <property type="entry name" value="SKP1/BTB/POZ_sf"/>
</dbReference>
<protein>
    <submittedName>
        <fullName evidence="7">Uncharacterized protein</fullName>
    </submittedName>
</protein>
<evidence type="ECO:0000259" key="6">
    <source>
        <dbReference type="PROSITE" id="PS51649"/>
    </source>
</evidence>
<dbReference type="SUPFAM" id="SSF54695">
    <property type="entry name" value="POZ domain"/>
    <property type="match status" value="1"/>
</dbReference>
<keyword evidence="4" id="KW-0175">Coiled coil</keyword>
<dbReference type="OrthoDB" id="624345at2759"/>
<dbReference type="Gene3D" id="3.30.710.10">
    <property type="entry name" value="Potassium Channel Kv1.1, Chain A"/>
    <property type="match status" value="1"/>
</dbReference>
<dbReference type="InterPro" id="IPR043454">
    <property type="entry name" value="NPH3/RPT2-like"/>
</dbReference>
<evidence type="ECO:0000256" key="2">
    <source>
        <dbReference type="ARBA" id="ARBA00022786"/>
    </source>
</evidence>
<accession>A0A9Q0JWF1</accession>
<sequence length="571" mass="64836">MASIRNANLEKESRNSRSVLSGWKHNHCIICPAYVVMTAEALERRREKWFVRTNIKSDLIIHVGESSFHLHKLPMVARSGYLNRLVFRNRERNSCLKIQLDNLPGGYRSFKLVVKFCYGLAVDLTASNVALLYCAAHFLEMSEELEQGNLISKTETFLSFVIFSSWKDTIQILKSCESLSSWADKLQIVRHCAESISWKACTDAQAVSCGDDEAQCLNVLSNSMKGSINNSECGGGGDGGQTVAEHWWIEDVSLLMIDHFTMVIKEIKRKGMKPGIVGACISQWAANWISLEVGVFDHLEVDRSTIESLIRVLPTEKSSVSCNFLLQLLKVSLMINIDPALLSELERRVAEMLESCSAVELMVKNYGDVNTVYDVDLVTRVVESYMDFASSNTTSRVVSVAGVVDDYLAIVGRDSNLSVKKFQLLAEALPKDARCCNDKLYRAIDTYLKAHPSLTEEERVTVCKAMEYDKLSLEARKHTMKNDRLPVNIAIRFILLEQVNTARLMIADESDYQRTKGQALIRQHKGPGKCRFKIQEELQIMRQEIDRMKVQLNELHLYRAELQRQVKRLFR</sequence>
<reference evidence="7" key="1">
    <citation type="journal article" date="2023" name="Plant J.">
        <title>The genome of the king protea, Protea cynaroides.</title>
        <authorList>
            <person name="Chang J."/>
            <person name="Duong T.A."/>
            <person name="Schoeman C."/>
            <person name="Ma X."/>
            <person name="Roodt D."/>
            <person name="Barker N."/>
            <person name="Li Z."/>
            <person name="Van de Peer Y."/>
            <person name="Mizrachi E."/>
        </authorList>
    </citation>
    <scope>NUCLEOTIDE SEQUENCE</scope>
    <source>
        <tissue evidence="7">Young leaves</tissue>
    </source>
</reference>
<dbReference type="AlphaFoldDB" id="A0A9Q0JWF1"/>
<name>A0A9Q0JWF1_9MAGN</name>
<comment type="similarity">
    <text evidence="3">Belongs to the NPH3 family.</text>
</comment>
<keyword evidence="2" id="KW-0833">Ubl conjugation pathway</keyword>
<evidence type="ECO:0000313" key="7">
    <source>
        <dbReference type="EMBL" id="KAJ4954286.1"/>
    </source>
</evidence>
<keyword evidence="8" id="KW-1185">Reference proteome</keyword>
<dbReference type="Pfam" id="PF03000">
    <property type="entry name" value="NPH3"/>
    <property type="match status" value="1"/>
</dbReference>
<feature type="coiled-coil region" evidence="4">
    <location>
        <begin position="531"/>
        <end position="565"/>
    </location>
</feature>
<evidence type="ECO:0000256" key="3">
    <source>
        <dbReference type="PROSITE-ProRule" id="PRU00982"/>
    </source>
</evidence>
<dbReference type="InterPro" id="IPR027356">
    <property type="entry name" value="NPH3_dom"/>
</dbReference>
<dbReference type="Pfam" id="PF00651">
    <property type="entry name" value="BTB"/>
    <property type="match status" value="1"/>
</dbReference>
<feature type="domain" description="BTB" evidence="5">
    <location>
        <begin position="57"/>
        <end position="126"/>
    </location>
</feature>
<evidence type="ECO:0000259" key="5">
    <source>
        <dbReference type="PROSITE" id="PS50097"/>
    </source>
</evidence>
<dbReference type="PROSITE" id="PS51649">
    <property type="entry name" value="NPH3"/>
    <property type="match status" value="1"/>
</dbReference>
<dbReference type="SMART" id="SM00225">
    <property type="entry name" value="BTB"/>
    <property type="match status" value="1"/>
</dbReference>
<gene>
    <name evidence="7" type="ORF">NE237_011069</name>
</gene>
<dbReference type="PROSITE" id="PS50097">
    <property type="entry name" value="BTB"/>
    <property type="match status" value="1"/>
</dbReference>
<comment type="caution">
    <text evidence="7">The sequence shown here is derived from an EMBL/GenBank/DDBJ whole genome shotgun (WGS) entry which is preliminary data.</text>
</comment>
<feature type="domain" description="NPH3" evidence="6">
    <location>
        <begin position="246"/>
        <end position="500"/>
    </location>
</feature>
<dbReference type="EMBL" id="JAMYWD010000011">
    <property type="protein sequence ID" value="KAJ4954286.1"/>
    <property type="molecule type" value="Genomic_DNA"/>
</dbReference>
<evidence type="ECO:0000256" key="1">
    <source>
        <dbReference type="ARBA" id="ARBA00004906"/>
    </source>
</evidence>
<evidence type="ECO:0000313" key="8">
    <source>
        <dbReference type="Proteomes" id="UP001141806"/>
    </source>
</evidence>
<organism evidence="7 8">
    <name type="scientific">Protea cynaroides</name>
    <dbReference type="NCBI Taxonomy" id="273540"/>
    <lineage>
        <taxon>Eukaryota</taxon>
        <taxon>Viridiplantae</taxon>
        <taxon>Streptophyta</taxon>
        <taxon>Embryophyta</taxon>
        <taxon>Tracheophyta</taxon>
        <taxon>Spermatophyta</taxon>
        <taxon>Magnoliopsida</taxon>
        <taxon>Proteales</taxon>
        <taxon>Proteaceae</taxon>
        <taxon>Protea</taxon>
    </lineage>
</organism>
<dbReference type="InterPro" id="IPR000210">
    <property type="entry name" value="BTB/POZ_dom"/>
</dbReference>
<dbReference type="PANTHER" id="PTHR32370">
    <property type="entry name" value="OS12G0117600 PROTEIN"/>
    <property type="match status" value="1"/>
</dbReference>
<proteinExistence type="inferred from homology"/>